<dbReference type="InterPro" id="IPR011234">
    <property type="entry name" value="Fumarylacetoacetase-like_C"/>
</dbReference>
<protein>
    <recommendedName>
        <fullName evidence="1">Fumarylacetoacetase-like C-terminal domain-containing protein</fullName>
    </recommendedName>
</protein>
<reference evidence="2" key="1">
    <citation type="journal article" date="2014" name="Int. J. Syst. Evol. Microbiol.">
        <title>Complete genome sequence of Corynebacterium casei LMG S-19264T (=DSM 44701T), isolated from a smear-ripened cheese.</title>
        <authorList>
            <consortium name="US DOE Joint Genome Institute (JGI-PGF)"/>
            <person name="Walter F."/>
            <person name="Albersmeier A."/>
            <person name="Kalinowski J."/>
            <person name="Ruckert C."/>
        </authorList>
    </citation>
    <scope>NUCLEOTIDE SEQUENCE</scope>
    <source>
        <strain evidence="2">CGMCC 1.15095</strain>
    </source>
</reference>
<reference evidence="2" key="2">
    <citation type="submission" date="2020-09" db="EMBL/GenBank/DDBJ databases">
        <authorList>
            <person name="Sun Q."/>
            <person name="Zhou Y."/>
        </authorList>
    </citation>
    <scope>NUCLEOTIDE SEQUENCE</scope>
    <source>
        <strain evidence="2">CGMCC 1.15095</strain>
    </source>
</reference>
<dbReference type="PANTHER" id="PTHR43211">
    <property type="entry name" value="FUMARYLACETOACETATE HYDROLASE"/>
    <property type="match status" value="1"/>
</dbReference>
<dbReference type="AlphaFoldDB" id="A0A916TSK3"/>
<dbReference type="Pfam" id="PF01557">
    <property type="entry name" value="FAA_hydrolase"/>
    <property type="match status" value="1"/>
</dbReference>
<dbReference type="InterPro" id="IPR036663">
    <property type="entry name" value="Fumarylacetoacetase_C_sf"/>
</dbReference>
<evidence type="ECO:0000313" key="3">
    <source>
        <dbReference type="Proteomes" id="UP000608154"/>
    </source>
</evidence>
<feature type="domain" description="Fumarylacetoacetase-like C-terminal" evidence="1">
    <location>
        <begin position="105"/>
        <end position="315"/>
    </location>
</feature>
<sequence>MKFGRILRDSPDGKIARLVVVEPEKGRVIDLARAAALHYVATRNATTDAARAFANAAYPGSMALALSMGNYLTDHTPGIVASTGDDASLDMNEVEWLPASDPPVLRDGLNFLGHITGWSAKMGRTVPDAMERVVPYCQNSPAMVIGNNATVPWPGYINHMDYELELGWVIGRKVKNLTPENALDAVFGVTMYNDFSGRDLQQDEVAIGMGGTKAKNFAHGIGPWITTMDEFKDPYSIEMEVRLNGETKGKGVSSDVLWRVEEVLSFVSQGEYLQPGEVIGSGTLEKGSALEHGIKLKPGDVVELEAKNIGILRNVLGEPEQGMWWPTAQPGKLVPTS</sequence>
<name>A0A916TSK3_9SPHN</name>
<comment type="caution">
    <text evidence="2">The sequence shown here is derived from an EMBL/GenBank/DDBJ whole genome shotgun (WGS) entry which is preliminary data.</text>
</comment>
<evidence type="ECO:0000313" key="2">
    <source>
        <dbReference type="EMBL" id="GGC01199.1"/>
    </source>
</evidence>
<gene>
    <name evidence="2" type="ORF">GCM10011494_19720</name>
</gene>
<proteinExistence type="predicted"/>
<organism evidence="2 3">
    <name type="scientific">Novosphingobium endophyticum</name>
    <dbReference type="NCBI Taxonomy" id="1955250"/>
    <lineage>
        <taxon>Bacteria</taxon>
        <taxon>Pseudomonadati</taxon>
        <taxon>Pseudomonadota</taxon>
        <taxon>Alphaproteobacteria</taxon>
        <taxon>Sphingomonadales</taxon>
        <taxon>Sphingomonadaceae</taxon>
        <taxon>Novosphingobium</taxon>
    </lineage>
</organism>
<dbReference type="Proteomes" id="UP000608154">
    <property type="component" value="Unassembled WGS sequence"/>
</dbReference>
<dbReference type="GO" id="GO:0003824">
    <property type="term" value="F:catalytic activity"/>
    <property type="evidence" value="ECO:0007669"/>
    <property type="project" value="InterPro"/>
</dbReference>
<dbReference type="SUPFAM" id="SSF56529">
    <property type="entry name" value="FAH"/>
    <property type="match status" value="1"/>
</dbReference>
<evidence type="ECO:0000259" key="1">
    <source>
        <dbReference type="Pfam" id="PF01557"/>
    </source>
</evidence>
<dbReference type="PANTHER" id="PTHR43211:SF1">
    <property type="entry name" value="BLL6422 PROTEIN"/>
    <property type="match status" value="1"/>
</dbReference>
<keyword evidence="3" id="KW-1185">Reference proteome</keyword>
<dbReference type="RefSeq" id="WP_188770999.1">
    <property type="nucleotide sequence ID" value="NZ_BMHK01000011.1"/>
</dbReference>
<dbReference type="Gene3D" id="3.90.850.10">
    <property type="entry name" value="Fumarylacetoacetase-like, C-terminal domain"/>
    <property type="match status" value="1"/>
</dbReference>
<accession>A0A916TSK3</accession>
<dbReference type="EMBL" id="BMHK01000011">
    <property type="protein sequence ID" value="GGC01199.1"/>
    <property type="molecule type" value="Genomic_DNA"/>
</dbReference>